<evidence type="ECO:0000313" key="3">
    <source>
        <dbReference type="Proteomes" id="UP001501319"/>
    </source>
</evidence>
<organism evidence="2 3">
    <name type="scientific">Kribbella alba</name>
    <dbReference type="NCBI Taxonomy" id="190197"/>
    <lineage>
        <taxon>Bacteria</taxon>
        <taxon>Bacillati</taxon>
        <taxon>Actinomycetota</taxon>
        <taxon>Actinomycetes</taxon>
        <taxon>Propionibacteriales</taxon>
        <taxon>Kribbellaceae</taxon>
        <taxon>Kribbella</taxon>
    </lineage>
</organism>
<feature type="region of interest" description="Disordered" evidence="1">
    <location>
        <begin position="49"/>
        <end position="98"/>
    </location>
</feature>
<evidence type="ECO:0000256" key="1">
    <source>
        <dbReference type="SAM" id="MobiDB-lite"/>
    </source>
</evidence>
<protein>
    <submittedName>
        <fullName evidence="2">Uncharacterized protein</fullName>
    </submittedName>
</protein>
<keyword evidence="3" id="KW-1185">Reference proteome</keyword>
<dbReference type="EMBL" id="BAAANE010000010">
    <property type="protein sequence ID" value="GAA1655694.1"/>
    <property type="molecule type" value="Genomic_DNA"/>
</dbReference>
<proteinExistence type="predicted"/>
<sequence length="138" mass="15253">MSIGEAFFTDGSLVVTDAHRGRDNRRARYPDVLDPSCLLALSCGPQAVRSRSLDRATRPKPRRPDARALPADRVRLPSGLSPSVPEFHQVNRPPNYNDRVADYHRRLGITPTPEHASGFTRGSSVPLPATLTRTWVTS</sequence>
<comment type="caution">
    <text evidence="2">The sequence shown here is derived from an EMBL/GenBank/DDBJ whole genome shotgun (WGS) entry which is preliminary data.</text>
</comment>
<name>A0ABN2FPD4_9ACTN</name>
<reference evidence="2 3" key="1">
    <citation type="journal article" date="2019" name="Int. J. Syst. Evol. Microbiol.">
        <title>The Global Catalogue of Microorganisms (GCM) 10K type strain sequencing project: providing services to taxonomists for standard genome sequencing and annotation.</title>
        <authorList>
            <consortium name="The Broad Institute Genomics Platform"/>
            <consortium name="The Broad Institute Genome Sequencing Center for Infectious Disease"/>
            <person name="Wu L."/>
            <person name="Ma J."/>
        </authorList>
    </citation>
    <scope>NUCLEOTIDE SEQUENCE [LARGE SCALE GENOMIC DNA]</scope>
    <source>
        <strain evidence="2 3">JCM 14306</strain>
    </source>
</reference>
<evidence type="ECO:0000313" key="2">
    <source>
        <dbReference type="EMBL" id="GAA1655694.1"/>
    </source>
</evidence>
<feature type="compositionally biased region" description="Basic and acidic residues" evidence="1">
    <location>
        <begin position="51"/>
        <end position="75"/>
    </location>
</feature>
<gene>
    <name evidence="2" type="ORF">GCM10009744_55290</name>
</gene>
<dbReference type="Proteomes" id="UP001501319">
    <property type="component" value="Unassembled WGS sequence"/>
</dbReference>
<accession>A0ABN2FPD4</accession>